<reference evidence="3 4" key="1">
    <citation type="submission" date="2024-10" db="EMBL/GenBank/DDBJ databases">
        <title>Updated reference genomes for cyclostephanoid diatoms.</title>
        <authorList>
            <person name="Roberts W.R."/>
            <person name="Alverson A.J."/>
        </authorList>
    </citation>
    <scope>NUCLEOTIDE SEQUENCE [LARGE SCALE GENOMIC DNA]</scope>
    <source>
        <strain evidence="3 4">AJA228-03</strain>
    </source>
</reference>
<comment type="caution">
    <text evidence="3">The sequence shown here is derived from an EMBL/GenBank/DDBJ whole genome shotgun (WGS) entry which is preliminary data.</text>
</comment>
<feature type="compositionally biased region" description="Low complexity" evidence="1">
    <location>
        <begin position="75"/>
        <end position="92"/>
    </location>
</feature>
<organism evidence="3 4">
    <name type="scientific">Cyclostephanos tholiformis</name>
    <dbReference type="NCBI Taxonomy" id="382380"/>
    <lineage>
        <taxon>Eukaryota</taxon>
        <taxon>Sar</taxon>
        <taxon>Stramenopiles</taxon>
        <taxon>Ochrophyta</taxon>
        <taxon>Bacillariophyta</taxon>
        <taxon>Coscinodiscophyceae</taxon>
        <taxon>Thalassiosirophycidae</taxon>
        <taxon>Stephanodiscales</taxon>
        <taxon>Stephanodiscaceae</taxon>
        <taxon>Cyclostephanos</taxon>
    </lineage>
</organism>
<proteinExistence type="predicted"/>
<evidence type="ECO:0000256" key="1">
    <source>
        <dbReference type="SAM" id="MobiDB-lite"/>
    </source>
</evidence>
<dbReference type="Proteomes" id="UP001530377">
    <property type="component" value="Unassembled WGS sequence"/>
</dbReference>
<dbReference type="AlphaFoldDB" id="A0ABD3RGU0"/>
<feature type="chain" id="PRO_5044861357" evidence="2">
    <location>
        <begin position="23"/>
        <end position="242"/>
    </location>
</feature>
<name>A0ABD3RGU0_9STRA</name>
<feature type="region of interest" description="Disordered" evidence="1">
    <location>
        <begin position="75"/>
        <end position="98"/>
    </location>
</feature>
<keyword evidence="4" id="KW-1185">Reference proteome</keyword>
<evidence type="ECO:0000313" key="3">
    <source>
        <dbReference type="EMBL" id="KAL3809636.1"/>
    </source>
</evidence>
<keyword evidence="2" id="KW-0732">Signal</keyword>
<sequence length="242" mass="26916">MMRTTRHLALLLLATVMVPCSAWIIPPPQIAVAARRRTDDRVCTSATMTTTTMTMIRRRDLLTSSLVGIVVGSSASPSRAASSGGRVAPSSPTEQDIKDRENIVKGYNRLQYLLDNWEAETTLCKIGQETTFGDKCERTPTKVMEYLGFKSTSDPLFKAESTMMRLKSYVPVDRESDFYDAIDAYSLNAEEANSMAFVSSWGEANPGGGKDRVRLFIERSRNNVVKSRDSLRTVMDILDLLP</sequence>
<evidence type="ECO:0000256" key="2">
    <source>
        <dbReference type="SAM" id="SignalP"/>
    </source>
</evidence>
<accession>A0ABD3RGU0</accession>
<gene>
    <name evidence="3" type="ORF">ACHAXA_010611</name>
</gene>
<evidence type="ECO:0000313" key="4">
    <source>
        <dbReference type="Proteomes" id="UP001530377"/>
    </source>
</evidence>
<dbReference type="EMBL" id="JALLPB020000391">
    <property type="protein sequence ID" value="KAL3809636.1"/>
    <property type="molecule type" value="Genomic_DNA"/>
</dbReference>
<protein>
    <submittedName>
        <fullName evidence="3">Uncharacterized protein</fullName>
    </submittedName>
</protein>
<feature type="signal peptide" evidence="2">
    <location>
        <begin position="1"/>
        <end position="22"/>
    </location>
</feature>